<reference evidence="2 3" key="2">
    <citation type="journal article" date="2016" name="Genome Announc.">
        <title>Draft Genome Sequence of Erythromycin- and Oxytetracycline-Sensitive Nocardia seriolae Strain U-1 (NBRC 110359).</title>
        <authorList>
            <person name="Imajoh M."/>
            <person name="Sukeda M."/>
            <person name="Shimizu M."/>
            <person name="Yamane J."/>
            <person name="Ohnishi K."/>
            <person name="Oshima S."/>
        </authorList>
    </citation>
    <scope>NUCLEOTIDE SEQUENCE [LARGE SCALE GENOMIC DNA]</scope>
    <source>
        <strain evidence="2 3">U-1</strain>
    </source>
</reference>
<dbReference type="AlphaFoldDB" id="A0ABC9Z6T3"/>
<name>A0ABC9Z6T3_9NOCA</name>
<keyword evidence="1" id="KW-0812">Transmembrane</keyword>
<keyword evidence="3" id="KW-1185">Reference proteome</keyword>
<organism evidence="2 3">
    <name type="scientific">Nocardia seriolae</name>
    <dbReference type="NCBI Taxonomy" id="37332"/>
    <lineage>
        <taxon>Bacteria</taxon>
        <taxon>Bacillati</taxon>
        <taxon>Actinomycetota</taxon>
        <taxon>Actinomycetes</taxon>
        <taxon>Mycobacteriales</taxon>
        <taxon>Nocardiaceae</taxon>
        <taxon>Nocardia</taxon>
    </lineage>
</organism>
<gene>
    <name evidence="2" type="ORF">NSK11_contig00239-0004</name>
</gene>
<keyword evidence="1" id="KW-1133">Transmembrane helix</keyword>
<accession>A0ABC9Z6T3</accession>
<comment type="caution">
    <text evidence="2">The sequence shown here is derived from an EMBL/GenBank/DDBJ whole genome shotgun (WGS) entry which is preliminary data.</text>
</comment>
<proteinExistence type="predicted"/>
<evidence type="ECO:0000313" key="3">
    <source>
        <dbReference type="Proteomes" id="UP000037179"/>
    </source>
</evidence>
<sequence length="74" mass="8193">MVGAARRLATELVVMSASVTHDMYLVAVAALVTVPVITDPFQSSRELPVRTLPEVRLRGGHHLRYDMLIVHKAE</sequence>
<evidence type="ECO:0000313" key="2">
    <source>
        <dbReference type="EMBL" id="GAP33316.1"/>
    </source>
</evidence>
<reference evidence="3" key="1">
    <citation type="submission" date="2015-07" db="EMBL/GenBank/DDBJ databases">
        <title>Nocardia seriolae U-1 whole genome shotgun sequence.</title>
        <authorList>
            <person name="Imajoh M."/>
            <person name="Fukumoto Y."/>
            <person name="Sukeda M."/>
            <person name="Yamane J."/>
            <person name="Yamasaki K."/>
            <person name="Shimizu M."/>
            <person name="Ohnishi K."/>
            <person name="Oshima S."/>
        </authorList>
    </citation>
    <scope>NUCLEOTIDE SEQUENCE [LARGE SCALE GENOMIC DNA]</scope>
    <source>
        <strain evidence="3">U-1</strain>
    </source>
</reference>
<dbReference type="EMBL" id="BBYQ01000239">
    <property type="protein sequence ID" value="GAP33316.1"/>
    <property type="molecule type" value="Genomic_DNA"/>
</dbReference>
<dbReference type="Proteomes" id="UP000037179">
    <property type="component" value="Unassembled WGS sequence"/>
</dbReference>
<keyword evidence="1" id="KW-0472">Membrane</keyword>
<feature type="transmembrane region" description="Helical" evidence="1">
    <location>
        <begin position="12"/>
        <end position="37"/>
    </location>
</feature>
<protein>
    <submittedName>
        <fullName evidence="2">Uncharacterized protein</fullName>
    </submittedName>
</protein>
<evidence type="ECO:0000256" key="1">
    <source>
        <dbReference type="SAM" id="Phobius"/>
    </source>
</evidence>